<gene>
    <name evidence="8" type="ORF">IDH45_20480</name>
</gene>
<dbReference type="InterPro" id="IPR000064">
    <property type="entry name" value="NLP_P60_dom"/>
</dbReference>
<organism evidence="8 9">
    <name type="scientific">Paenibacillus oceani</name>
    <dbReference type="NCBI Taxonomy" id="2772510"/>
    <lineage>
        <taxon>Bacteria</taxon>
        <taxon>Bacillati</taxon>
        <taxon>Bacillota</taxon>
        <taxon>Bacilli</taxon>
        <taxon>Bacillales</taxon>
        <taxon>Paenibacillaceae</taxon>
        <taxon>Paenibacillus</taxon>
    </lineage>
</organism>
<dbReference type="Pfam" id="PF00877">
    <property type="entry name" value="NLPC_P60"/>
    <property type="match status" value="1"/>
</dbReference>
<dbReference type="Pfam" id="PF08239">
    <property type="entry name" value="SH3_3"/>
    <property type="match status" value="2"/>
</dbReference>
<evidence type="ECO:0000256" key="5">
    <source>
        <dbReference type="SAM" id="SignalP"/>
    </source>
</evidence>
<dbReference type="SMART" id="SM00287">
    <property type="entry name" value="SH3b"/>
    <property type="match status" value="2"/>
</dbReference>
<dbReference type="PANTHER" id="PTHR47053">
    <property type="entry name" value="MUREIN DD-ENDOPEPTIDASE MEPH-RELATED"/>
    <property type="match status" value="1"/>
</dbReference>
<dbReference type="InterPro" id="IPR036028">
    <property type="entry name" value="SH3-like_dom_sf"/>
</dbReference>
<keyword evidence="4" id="KW-0788">Thiol protease</keyword>
<dbReference type="Gene3D" id="2.30.30.40">
    <property type="entry name" value="SH3 Domains"/>
    <property type="match status" value="2"/>
</dbReference>
<keyword evidence="3" id="KW-0378">Hydrolase</keyword>
<proteinExistence type="inferred from homology"/>
<evidence type="ECO:0000256" key="1">
    <source>
        <dbReference type="ARBA" id="ARBA00007074"/>
    </source>
</evidence>
<dbReference type="SUPFAM" id="SSF54001">
    <property type="entry name" value="Cysteine proteinases"/>
    <property type="match status" value="1"/>
</dbReference>
<evidence type="ECO:0000256" key="3">
    <source>
        <dbReference type="ARBA" id="ARBA00022801"/>
    </source>
</evidence>
<evidence type="ECO:0000313" key="9">
    <source>
        <dbReference type="Proteomes" id="UP000639396"/>
    </source>
</evidence>
<dbReference type="InterPro" id="IPR051202">
    <property type="entry name" value="Peptidase_C40"/>
</dbReference>
<evidence type="ECO:0000259" key="7">
    <source>
        <dbReference type="PROSITE" id="PS51935"/>
    </source>
</evidence>
<feature type="domain" description="SH3b" evidence="6">
    <location>
        <begin position="90"/>
        <end position="152"/>
    </location>
</feature>
<keyword evidence="2" id="KW-0645">Protease</keyword>
<accession>A0A927CDR5</accession>
<feature type="chain" id="PRO_5037979071" evidence="5">
    <location>
        <begin position="25"/>
        <end position="293"/>
    </location>
</feature>
<dbReference type="SUPFAM" id="SSF50044">
    <property type="entry name" value="SH3-domain"/>
    <property type="match status" value="2"/>
</dbReference>
<evidence type="ECO:0000256" key="2">
    <source>
        <dbReference type="ARBA" id="ARBA00022670"/>
    </source>
</evidence>
<dbReference type="AlphaFoldDB" id="A0A927CDR5"/>
<name>A0A927CDR5_9BACL</name>
<evidence type="ECO:0000313" key="8">
    <source>
        <dbReference type="EMBL" id="MBD2864366.1"/>
    </source>
</evidence>
<keyword evidence="9" id="KW-1185">Reference proteome</keyword>
<keyword evidence="5" id="KW-0732">Signal</keyword>
<feature type="domain" description="NlpC/P60" evidence="7">
    <location>
        <begin position="168"/>
        <end position="293"/>
    </location>
</feature>
<dbReference type="InterPro" id="IPR003646">
    <property type="entry name" value="SH3-like_bac-type"/>
</dbReference>
<dbReference type="GO" id="GO:0006508">
    <property type="term" value="P:proteolysis"/>
    <property type="evidence" value="ECO:0007669"/>
    <property type="project" value="UniProtKB-KW"/>
</dbReference>
<feature type="signal peptide" evidence="5">
    <location>
        <begin position="1"/>
        <end position="24"/>
    </location>
</feature>
<reference evidence="8" key="1">
    <citation type="submission" date="2020-09" db="EMBL/GenBank/DDBJ databases">
        <title>A novel bacterium of genus Paenibacillus, isolated from South China Sea.</title>
        <authorList>
            <person name="Huang H."/>
            <person name="Mo K."/>
            <person name="Hu Y."/>
        </authorList>
    </citation>
    <scope>NUCLEOTIDE SEQUENCE</scope>
    <source>
        <strain evidence="8">IB182363</strain>
    </source>
</reference>
<dbReference type="PROSITE" id="PS51781">
    <property type="entry name" value="SH3B"/>
    <property type="match status" value="2"/>
</dbReference>
<dbReference type="PROSITE" id="PS51935">
    <property type="entry name" value="NLPC_P60"/>
    <property type="match status" value="1"/>
</dbReference>
<dbReference type="EMBL" id="JACXJA010000029">
    <property type="protein sequence ID" value="MBD2864366.1"/>
    <property type="molecule type" value="Genomic_DNA"/>
</dbReference>
<feature type="domain" description="SH3b" evidence="6">
    <location>
        <begin position="19"/>
        <end position="86"/>
    </location>
</feature>
<comment type="caution">
    <text evidence="8">The sequence shown here is derived from an EMBL/GenBank/DDBJ whole genome shotgun (WGS) entry which is preliminary data.</text>
</comment>
<evidence type="ECO:0000256" key="4">
    <source>
        <dbReference type="ARBA" id="ARBA00022807"/>
    </source>
</evidence>
<sequence>MKKKIISMVSIAALSLTISTSAFASSGTVERSVNFRSAPSTGSSVYQLISKGSTVDILEKVNSYWLKVSYNGKVGYVSTDYISGSTAPSTGSGTVTKSANFRSAPSTDSSVYRLLKTGTTFQVLSKVNNYWLHISVGGQQGYISTDYVSYNGGSTKPPTTQPPTVPSSAKADRIIAHAKSLIGKVRYEFGANRAPSVLDCSSFTKYVFGLEGVSMKWGTRFQKDDGAAVSKSNLQKGDLVFFWTSKAGTINHVGIYMGNGQFIHNSPSFNGVGISSLESGYWANHYISARRVL</sequence>
<dbReference type="InterPro" id="IPR038765">
    <property type="entry name" value="Papain-like_cys_pep_sf"/>
</dbReference>
<protein>
    <submittedName>
        <fullName evidence="8">SH3 domain-containing protein</fullName>
    </submittedName>
</protein>
<dbReference type="Gene3D" id="3.90.1720.10">
    <property type="entry name" value="endopeptidase domain like (from Nostoc punctiforme)"/>
    <property type="match status" value="1"/>
</dbReference>
<dbReference type="Proteomes" id="UP000639396">
    <property type="component" value="Unassembled WGS sequence"/>
</dbReference>
<dbReference type="RefSeq" id="WP_190929996.1">
    <property type="nucleotide sequence ID" value="NZ_JACXJA010000029.1"/>
</dbReference>
<comment type="similarity">
    <text evidence="1">Belongs to the peptidase C40 family.</text>
</comment>
<evidence type="ECO:0000259" key="6">
    <source>
        <dbReference type="PROSITE" id="PS51781"/>
    </source>
</evidence>
<dbReference type="PANTHER" id="PTHR47053:SF1">
    <property type="entry name" value="MUREIN DD-ENDOPEPTIDASE MEPH-RELATED"/>
    <property type="match status" value="1"/>
</dbReference>
<dbReference type="GO" id="GO:0008234">
    <property type="term" value="F:cysteine-type peptidase activity"/>
    <property type="evidence" value="ECO:0007669"/>
    <property type="project" value="UniProtKB-KW"/>
</dbReference>